<evidence type="ECO:0000313" key="2">
    <source>
        <dbReference type="EMBL" id="KAK2963638.1"/>
    </source>
</evidence>
<keyword evidence="3" id="KW-1185">Reference proteome</keyword>
<organism evidence="2 3">
    <name type="scientific">Blattamonas nauphoetae</name>
    <dbReference type="NCBI Taxonomy" id="2049346"/>
    <lineage>
        <taxon>Eukaryota</taxon>
        <taxon>Metamonada</taxon>
        <taxon>Preaxostyla</taxon>
        <taxon>Oxymonadida</taxon>
        <taxon>Blattamonas</taxon>
    </lineage>
</organism>
<dbReference type="Proteomes" id="UP001281761">
    <property type="component" value="Unassembled WGS sequence"/>
</dbReference>
<feature type="compositionally biased region" description="Low complexity" evidence="1">
    <location>
        <begin position="354"/>
        <end position="370"/>
    </location>
</feature>
<dbReference type="EMBL" id="JARBJD010000005">
    <property type="protein sequence ID" value="KAK2963638.1"/>
    <property type="molecule type" value="Genomic_DNA"/>
</dbReference>
<name>A0ABQ9YIS2_9EUKA</name>
<sequence length="939" mass="106817">MQYSPMNQMIPPLSPTNRRAKTRRMRQIQLPECAEDVIGNLHRYPLLVWYDPTASNDSEDSLLNDNHTKTLRSFVGSKCETDEEIEWHDLMEWFVCTVIGLNSKASWYNDSFLFDWDDVVVDVFGTARINIFASHSDSSPPHSPQSFSDCITHLSFHFILLIDQLSTSNCLPKHLEEHSPKQVVLSVLHHLFRHLVNTGHLIPTWDPSEFNALVSSVIATYVEHLPDDPNFFDDWKWMAVIVHALILPLENAGVANHSRRLTDSDADPLSPRLVQFIQLLDPELVEMKKRFDPNLIEEARRIKSWKEFLQKVASGEEVQNDTSFLKLSFFRPTLLSLQAKFQQLTSSLDGSDENSTSSLHSSHSSPNTSLAAHLDSSLRTNSSSSHFKQESLELLNILHSLLTSPLPPSLHKHSPIDNFEPFFAPVDHDDISPTERFNSSLFDEVDNEKLARSLHRCLSVCKLVGAETCIDDVPEFFDRTISVLGSSNSQLRAVAFTLFTHFDTTSSCIRLLPRLWNRLRSAFRDGQLEEQFALVRISTNWIMKQMESHPLPPFQANQFDWDGLINADLSDSFMFIYSIILIENIRHSSITEQIGKTNATHIILSFEQHHNAVSRIVSIFDGTERVDDYLRFSQSLISYCLLISLLSNREFPPTLTTFITQDPDIDAITLLFLHENNLFLLCHTSLNQHKPFQPPLDLLFERTLRMHPFLFFTCSREFGDISLSLSSTLRCVEWLNLPTGFGSALAFSNTHMSFDRIEDQDTQHINSDTSLQLTHHPLTMLDGLSTSVNNTTDRIFQLGALTRGLSRDYALWILKCDNLHHFFKAMLSPVQAEVSAFLEFLKRVVSLGSVENVMEMVRFGMLDIVIRIASESSFLEDYENGICVIGILLRSIRDLENEEEMEDHDFSLLLSQTGLSCPQPPGSLTTPSSSISSLQVCSK</sequence>
<evidence type="ECO:0000313" key="3">
    <source>
        <dbReference type="Proteomes" id="UP001281761"/>
    </source>
</evidence>
<proteinExistence type="predicted"/>
<protein>
    <submittedName>
        <fullName evidence="2">Uncharacterized protein</fullName>
    </submittedName>
</protein>
<gene>
    <name evidence="2" type="ORF">BLNAU_1203</name>
</gene>
<comment type="caution">
    <text evidence="2">The sequence shown here is derived from an EMBL/GenBank/DDBJ whole genome shotgun (WGS) entry which is preliminary data.</text>
</comment>
<evidence type="ECO:0000256" key="1">
    <source>
        <dbReference type="SAM" id="MobiDB-lite"/>
    </source>
</evidence>
<accession>A0ABQ9YIS2</accession>
<feature type="region of interest" description="Disordered" evidence="1">
    <location>
        <begin position="347"/>
        <end position="375"/>
    </location>
</feature>
<reference evidence="2 3" key="1">
    <citation type="journal article" date="2022" name="bioRxiv">
        <title>Genomics of Preaxostyla Flagellates Illuminates Evolutionary Transitions and the Path Towards Mitochondrial Loss.</title>
        <authorList>
            <person name="Novak L.V.F."/>
            <person name="Treitli S.C."/>
            <person name="Pyrih J."/>
            <person name="Halakuc P."/>
            <person name="Pipaliya S.V."/>
            <person name="Vacek V."/>
            <person name="Brzon O."/>
            <person name="Soukal P."/>
            <person name="Eme L."/>
            <person name="Dacks J.B."/>
            <person name="Karnkowska A."/>
            <person name="Elias M."/>
            <person name="Hampl V."/>
        </authorList>
    </citation>
    <scope>NUCLEOTIDE SEQUENCE [LARGE SCALE GENOMIC DNA]</scope>
    <source>
        <strain evidence="2">NAU3</strain>
        <tissue evidence="2">Gut</tissue>
    </source>
</reference>